<dbReference type="KEGG" id="jcu:105634203"/>
<feature type="compositionally biased region" description="Low complexity" evidence="6">
    <location>
        <begin position="7"/>
        <end position="21"/>
    </location>
</feature>
<sequence>MNGGGEEASPSSSSASTSNSTSDILQRWKEIQYSLKQRLITEDDFAWKLPASSSGEEADQVVLKYIGGVDVSCLKEDQSIACGTLVVLDFQTSKVVYQDSAHVKLHVPYIAGFLAPVLLQLLEKMKNNNSTYYPQLVMVDGNGILHPRGFGLACHLGVLANLPTIGIGKKLHCVDGLTERGVRKCLQDKEKSGETFITLTGRSGRVYGAAMRSTEGSVKPIFISIGFRISLDTAIEIVKMTCKYRVPEPIRQADKRSRGYVQNPQQILKQFNCLNLEPRASWKTLTGNHLFSDSSENPGEGQNGLAEIGPGTLQGRSRGQGRGGGRWQEKREVDKGGKGQREQESGQIKKIEEAKSNGRGYDRGRGKGRFIGQGRGRGRCNWENNREYAWVRKELHD</sequence>
<dbReference type="FunFam" id="3.30.2170.10:FF:000005">
    <property type="entry name" value="Predicted protein"/>
    <property type="match status" value="1"/>
</dbReference>
<keyword evidence="4" id="KW-0255">Endonuclease</keyword>
<keyword evidence="2" id="KW-0963">Cytoplasm</keyword>
<proteinExistence type="predicted"/>
<dbReference type="STRING" id="180498.A0A067KQ37"/>
<evidence type="ECO:0000313" key="8">
    <source>
        <dbReference type="Proteomes" id="UP000027138"/>
    </source>
</evidence>
<dbReference type="GO" id="GO:0005737">
    <property type="term" value="C:cytoplasm"/>
    <property type="evidence" value="ECO:0007669"/>
    <property type="project" value="UniProtKB-SubCell"/>
</dbReference>
<dbReference type="Pfam" id="PF04493">
    <property type="entry name" value="Endonuclease_5"/>
    <property type="match status" value="1"/>
</dbReference>
<dbReference type="GO" id="GO:0016891">
    <property type="term" value="F:RNA endonuclease activity producing 5'-phosphomonoesters, hydrolytic mechanism"/>
    <property type="evidence" value="ECO:0007669"/>
    <property type="project" value="TreeGrafter"/>
</dbReference>
<comment type="subcellular location">
    <subcellularLocation>
        <location evidence="1">Cytoplasm</location>
    </subcellularLocation>
</comment>
<dbReference type="EMBL" id="KK914370">
    <property type="protein sequence ID" value="KDP38207.1"/>
    <property type="molecule type" value="Genomic_DNA"/>
</dbReference>
<evidence type="ECO:0000256" key="1">
    <source>
        <dbReference type="ARBA" id="ARBA00004496"/>
    </source>
</evidence>
<evidence type="ECO:0000256" key="4">
    <source>
        <dbReference type="ARBA" id="ARBA00022759"/>
    </source>
</evidence>
<name>A0A067KQ37_JATCU</name>
<dbReference type="Proteomes" id="UP000027138">
    <property type="component" value="Unassembled WGS sequence"/>
</dbReference>
<evidence type="ECO:0000313" key="7">
    <source>
        <dbReference type="EMBL" id="KDP38207.1"/>
    </source>
</evidence>
<reference evidence="7 8" key="1">
    <citation type="journal article" date="2014" name="PLoS ONE">
        <title>Global Analysis of Gene Expression Profiles in Physic Nut (Jatropha curcas L.) Seedlings Exposed to Salt Stress.</title>
        <authorList>
            <person name="Zhang L."/>
            <person name="Zhang C."/>
            <person name="Wu P."/>
            <person name="Chen Y."/>
            <person name="Li M."/>
            <person name="Jiang H."/>
            <person name="Wu G."/>
        </authorList>
    </citation>
    <scope>NUCLEOTIDE SEQUENCE [LARGE SCALE GENOMIC DNA]</scope>
    <source>
        <strain evidence="8">cv. GZQX0401</strain>
        <tissue evidence="7">Young leaves</tissue>
    </source>
</reference>
<dbReference type="Gene3D" id="3.30.2170.10">
    <property type="entry name" value="archaeoglobus fulgidus dsm 4304 superfamily"/>
    <property type="match status" value="1"/>
</dbReference>
<evidence type="ECO:0000256" key="3">
    <source>
        <dbReference type="ARBA" id="ARBA00022722"/>
    </source>
</evidence>
<dbReference type="InterPro" id="IPR007581">
    <property type="entry name" value="Endonuclease-V"/>
</dbReference>
<keyword evidence="5" id="KW-0378">Hydrolase</keyword>
<keyword evidence="8" id="KW-1185">Reference proteome</keyword>
<accession>A0A067KQ37</accession>
<dbReference type="PANTHER" id="PTHR28511:SF1">
    <property type="entry name" value="ENDONUCLEASE V"/>
    <property type="match status" value="1"/>
</dbReference>
<dbReference type="GO" id="GO:0003727">
    <property type="term" value="F:single-stranded RNA binding"/>
    <property type="evidence" value="ECO:0007669"/>
    <property type="project" value="TreeGrafter"/>
</dbReference>
<gene>
    <name evidence="7" type="ORF">JCGZ_04850</name>
</gene>
<feature type="compositionally biased region" description="Basic and acidic residues" evidence="6">
    <location>
        <begin position="327"/>
        <end position="365"/>
    </location>
</feature>
<protein>
    <recommendedName>
        <fullName evidence="9">Endonuclease V</fullName>
    </recommendedName>
</protein>
<evidence type="ECO:0000256" key="2">
    <source>
        <dbReference type="ARBA" id="ARBA00022490"/>
    </source>
</evidence>
<dbReference type="GO" id="GO:0006281">
    <property type="term" value="P:DNA repair"/>
    <property type="evidence" value="ECO:0007669"/>
    <property type="project" value="InterPro"/>
</dbReference>
<evidence type="ECO:0008006" key="9">
    <source>
        <dbReference type="Google" id="ProtNLM"/>
    </source>
</evidence>
<evidence type="ECO:0000256" key="5">
    <source>
        <dbReference type="ARBA" id="ARBA00022801"/>
    </source>
</evidence>
<feature type="region of interest" description="Disordered" evidence="6">
    <location>
        <begin position="291"/>
        <end position="378"/>
    </location>
</feature>
<dbReference type="CDD" id="cd06559">
    <property type="entry name" value="Endonuclease_V"/>
    <property type="match status" value="1"/>
</dbReference>
<dbReference type="OrthoDB" id="20018at2759"/>
<dbReference type="AlphaFoldDB" id="A0A067KQ37"/>
<dbReference type="PANTHER" id="PTHR28511">
    <property type="entry name" value="ENDONUCLEASE V"/>
    <property type="match status" value="1"/>
</dbReference>
<evidence type="ECO:0000256" key="6">
    <source>
        <dbReference type="SAM" id="MobiDB-lite"/>
    </source>
</evidence>
<organism evidence="7 8">
    <name type="scientific">Jatropha curcas</name>
    <name type="common">Barbados nut</name>
    <dbReference type="NCBI Taxonomy" id="180498"/>
    <lineage>
        <taxon>Eukaryota</taxon>
        <taxon>Viridiplantae</taxon>
        <taxon>Streptophyta</taxon>
        <taxon>Embryophyta</taxon>
        <taxon>Tracheophyta</taxon>
        <taxon>Spermatophyta</taxon>
        <taxon>Magnoliopsida</taxon>
        <taxon>eudicotyledons</taxon>
        <taxon>Gunneridae</taxon>
        <taxon>Pentapetalae</taxon>
        <taxon>rosids</taxon>
        <taxon>fabids</taxon>
        <taxon>Malpighiales</taxon>
        <taxon>Euphorbiaceae</taxon>
        <taxon>Crotonoideae</taxon>
        <taxon>Jatropheae</taxon>
        <taxon>Jatropha</taxon>
    </lineage>
</organism>
<keyword evidence="3" id="KW-0540">Nuclease</keyword>
<feature type="region of interest" description="Disordered" evidence="6">
    <location>
        <begin position="1"/>
        <end position="21"/>
    </location>
</feature>
<dbReference type="GO" id="GO:0005730">
    <property type="term" value="C:nucleolus"/>
    <property type="evidence" value="ECO:0007669"/>
    <property type="project" value="TreeGrafter"/>
</dbReference>